<dbReference type="PANTHER" id="PTHR11803">
    <property type="entry name" value="2-IMINOBUTANOATE/2-IMINOPROPANOATE DEAMINASE RIDA"/>
    <property type="match status" value="1"/>
</dbReference>
<name>A0A133KEY3_9FIRM</name>
<dbReference type="PATRIC" id="fig|33036.3.peg.914"/>
<gene>
    <name evidence="2" type="ORF">HMPREF3200_00922</name>
</gene>
<accession>A0A133KEY3</accession>
<keyword evidence="3" id="KW-1185">Reference proteome</keyword>
<comment type="similarity">
    <text evidence="1">Belongs to the RutC family.</text>
</comment>
<evidence type="ECO:0000313" key="2">
    <source>
        <dbReference type="EMBL" id="KWZ78123.1"/>
    </source>
</evidence>
<dbReference type="InterPro" id="IPR006056">
    <property type="entry name" value="RidA"/>
</dbReference>
<dbReference type="OrthoDB" id="9803101at2"/>
<dbReference type="NCBIfam" id="TIGR00004">
    <property type="entry name" value="Rid family detoxifying hydrolase"/>
    <property type="match status" value="1"/>
</dbReference>
<organism evidence="2 3">
    <name type="scientific">Anaerococcus tetradius</name>
    <dbReference type="NCBI Taxonomy" id="33036"/>
    <lineage>
        <taxon>Bacteria</taxon>
        <taxon>Bacillati</taxon>
        <taxon>Bacillota</taxon>
        <taxon>Tissierellia</taxon>
        <taxon>Tissierellales</taxon>
        <taxon>Peptoniphilaceae</taxon>
        <taxon>Anaerococcus</taxon>
    </lineage>
</organism>
<dbReference type="InterPro" id="IPR006175">
    <property type="entry name" value="YjgF/YER057c/UK114"/>
</dbReference>
<dbReference type="GO" id="GO:0005829">
    <property type="term" value="C:cytosol"/>
    <property type="evidence" value="ECO:0007669"/>
    <property type="project" value="TreeGrafter"/>
</dbReference>
<dbReference type="GO" id="GO:0019239">
    <property type="term" value="F:deaminase activity"/>
    <property type="evidence" value="ECO:0007669"/>
    <property type="project" value="TreeGrafter"/>
</dbReference>
<protein>
    <submittedName>
        <fullName evidence="2">Putative endoribonuclease L-PSP</fullName>
    </submittedName>
</protein>
<dbReference type="Proteomes" id="UP000070383">
    <property type="component" value="Unassembled WGS sequence"/>
</dbReference>
<dbReference type="STRING" id="33036.HMPREF3200_00922"/>
<dbReference type="SUPFAM" id="SSF55298">
    <property type="entry name" value="YjgF-like"/>
    <property type="match status" value="1"/>
</dbReference>
<dbReference type="AlphaFoldDB" id="A0A133KEY3"/>
<evidence type="ECO:0000256" key="1">
    <source>
        <dbReference type="ARBA" id="ARBA00010552"/>
    </source>
</evidence>
<dbReference type="Pfam" id="PF01042">
    <property type="entry name" value="Ribonuc_L-PSP"/>
    <property type="match status" value="1"/>
</dbReference>
<evidence type="ECO:0000313" key="3">
    <source>
        <dbReference type="Proteomes" id="UP000070383"/>
    </source>
</evidence>
<dbReference type="PANTHER" id="PTHR11803:SF58">
    <property type="entry name" value="PROTEIN HMF1-RELATED"/>
    <property type="match status" value="1"/>
</dbReference>
<dbReference type="InterPro" id="IPR035959">
    <property type="entry name" value="RutC-like_sf"/>
</dbReference>
<dbReference type="RefSeq" id="WP_004837215.1">
    <property type="nucleotide sequence ID" value="NZ_CAMPNK010000002.1"/>
</dbReference>
<dbReference type="FunFam" id="3.30.1330.40:FF:000001">
    <property type="entry name" value="L-PSP family endoribonuclease"/>
    <property type="match status" value="1"/>
</dbReference>
<dbReference type="Gene3D" id="3.30.1330.40">
    <property type="entry name" value="RutC-like"/>
    <property type="match status" value="1"/>
</dbReference>
<dbReference type="EMBL" id="LRPM01000033">
    <property type="protein sequence ID" value="KWZ78123.1"/>
    <property type="molecule type" value="Genomic_DNA"/>
</dbReference>
<comment type="caution">
    <text evidence="2">The sequence shown here is derived from an EMBL/GenBank/DDBJ whole genome shotgun (WGS) entry which is preliminary data.</text>
</comment>
<sequence>MKAINTNDAPKAVGAYVQAIATDNLVFTSGQLPIDPKTGELVTEIKAATKQALTNVENILKEAGSGKDKVIKCVVYLNDINDFAAFNEVYAEFFGDHKPARSAFEVANLPLNGLLEVEAIASL</sequence>
<proteinExistence type="inferred from homology"/>
<dbReference type="CDD" id="cd00448">
    <property type="entry name" value="YjgF_YER057c_UK114_family"/>
    <property type="match status" value="1"/>
</dbReference>
<reference evidence="3" key="1">
    <citation type="submission" date="2016-01" db="EMBL/GenBank/DDBJ databases">
        <authorList>
            <person name="Mitreva M."/>
            <person name="Pepin K.H."/>
            <person name="Mihindukulasuriya K.A."/>
            <person name="Fulton R."/>
            <person name="Fronick C."/>
            <person name="O'Laughlin M."/>
            <person name="Miner T."/>
            <person name="Herter B."/>
            <person name="Rosa B.A."/>
            <person name="Cordes M."/>
            <person name="Tomlinson C."/>
            <person name="Wollam A."/>
            <person name="Palsikar V.B."/>
            <person name="Mardis E.R."/>
            <person name="Wilson R.K."/>
        </authorList>
    </citation>
    <scope>NUCLEOTIDE SEQUENCE [LARGE SCALE GENOMIC DNA]</scope>
    <source>
        <strain evidence="3">MJR8151</strain>
    </source>
</reference>